<dbReference type="SUPFAM" id="SSF161098">
    <property type="entry name" value="MetI-like"/>
    <property type="match status" value="1"/>
</dbReference>
<feature type="transmembrane region" description="Helical" evidence="10">
    <location>
        <begin position="194"/>
        <end position="212"/>
    </location>
</feature>
<dbReference type="EMBL" id="JBEAAL010000045">
    <property type="protein sequence ID" value="MEQ1409484.1"/>
    <property type="molecule type" value="Genomic_DNA"/>
</dbReference>
<evidence type="ECO:0000256" key="7">
    <source>
        <dbReference type="ARBA" id="ARBA00022970"/>
    </source>
</evidence>
<evidence type="ECO:0000256" key="10">
    <source>
        <dbReference type="RuleBase" id="RU363032"/>
    </source>
</evidence>
<dbReference type="NCBIfam" id="TIGR01726">
    <property type="entry name" value="HEQRo_perm_3TM"/>
    <property type="match status" value="1"/>
</dbReference>
<dbReference type="CDD" id="cd06261">
    <property type="entry name" value="TM_PBP2"/>
    <property type="match status" value="1"/>
</dbReference>
<comment type="similarity">
    <text evidence="3">Belongs to the binding-protein-dependent transport system permease family. HisMQ subfamily.</text>
</comment>
<keyword evidence="8 10" id="KW-1133">Transmembrane helix</keyword>
<evidence type="ECO:0000256" key="9">
    <source>
        <dbReference type="ARBA" id="ARBA00023136"/>
    </source>
</evidence>
<dbReference type="Proteomes" id="UP001496627">
    <property type="component" value="Unassembled WGS sequence"/>
</dbReference>
<dbReference type="InterPro" id="IPR010065">
    <property type="entry name" value="AA_ABC_transptr_permease_3TM"/>
</dbReference>
<evidence type="ECO:0000313" key="12">
    <source>
        <dbReference type="EMBL" id="MEQ1409484.1"/>
    </source>
</evidence>
<comment type="function">
    <text evidence="1">Part of the binding-protein-dependent transport system for glutamine; probably responsible for the translocation of the substrate across the membrane.</text>
</comment>
<organism evidence="12 13">
    <name type="scientific">Neorhizobium phenanthreniclasticum</name>
    <dbReference type="NCBI Taxonomy" id="3157917"/>
    <lineage>
        <taxon>Bacteria</taxon>
        <taxon>Pseudomonadati</taxon>
        <taxon>Pseudomonadota</taxon>
        <taxon>Alphaproteobacteria</taxon>
        <taxon>Hyphomicrobiales</taxon>
        <taxon>Rhizobiaceae</taxon>
        <taxon>Rhizobium/Agrobacterium group</taxon>
        <taxon>Neorhizobium</taxon>
    </lineage>
</organism>
<dbReference type="RefSeq" id="WP_227705447.1">
    <property type="nucleotide sequence ID" value="NZ_JBEAAL010000045.1"/>
</dbReference>
<keyword evidence="6 10" id="KW-0812">Transmembrane</keyword>
<feature type="domain" description="ABC transmembrane type-1" evidence="11">
    <location>
        <begin position="25"/>
        <end position="212"/>
    </location>
</feature>
<comment type="subcellular location">
    <subcellularLocation>
        <location evidence="2">Cell inner membrane</location>
        <topology evidence="2">Multi-pass membrane protein</topology>
    </subcellularLocation>
    <subcellularLocation>
        <location evidence="10">Cell membrane</location>
        <topology evidence="10">Multi-pass membrane protein</topology>
    </subcellularLocation>
</comment>
<dbReference type="InterPro" id="IPR043429">
    <property type="entry name" value="ArtM/GltK/GlnP/TcyL/YhdX-like"/>
</dbReference>
<dbReference type="PROSITE" id="PS50928">
    <property type="entry name" value="ABC_TM1"/>
    <property type="match status" value="1"/>
</dbReference>
<dbReference type="PANTHER" id="PTHR30614">
    <property type="entry name" value="MEMBRANE COMPONENT OF AMINO ACID ABC TRANSPORTER"/>
    <property type="match status" value="1"/>
</dbReference>
<reference evidence="12 13" key="1">
    <citation type="submission" date="2024-05" db="EMBL/GenBank/DDBJ databases">
        <title>Neorhizobium sp. Rsf11, a plant growth promoting and heavy metal resistant PAH-degrader.</title>
        <authorList>
            <person name="Golubev S.N."/>
            <person name="Muratova A.Y."/>
            <person name="Markelova M.I."/>
        </authorList>
    </citation>
    <scope>NUCLEOTIDE SEQUENCE [LARGE SCALE GENOMIC DNA]</scope>
    <source>
        <strain evidence="12 13">Rsf11</strain>
    </source>
</reference>
<evidence type="ECO:0000256" key="4">
    <source>
        <dbReference type="ARBA" id="ARBA00022448"/>
    </source>
</evidence>
<keyword evidence="4 10" id="KW-0813">Transport</keyword>
<dbReference type="PANTHER" id="PTHR30614:SF20">
    <property type="entry name" value="GLUTAMINE TRANSPORT SYSTEM PERMEASE PROTEIN GLNP"/>
    <property type="match status" value="1"/>
</dbReference>
<keyword evidence="5" id="KW-1003">Cell membrane</keyword>
<dbReference type="Gene3D" id="1.10.3720.10">
    <property type="entry name" value="MetI-like"/>
    <property type="match status" value="1"/>
</dbReference>
<comment type="caution">
    <text evidence="12">The sequence shown here is derived from an EMBL/GenBank/DDBJ whole genome shotgun (WGS) entry which is preliminary data.</text>
</comment>
<accession>A0ABV0MCP0</accession>
<evidence type="ECO:0000256" key="3">
    <source>
        <dbReference type="ARBA" id="ARBA00010072"/>
    </source>
</evidence>
<keyword evidence="13" id="KW-1185">Reference proteome</keyword>
<evidence type="ECO:0000313" key="13">
    <source>
        <dbReference type="Proteomes" id="UP001496627"/>
    </source>
</evidence>
<dbReference type="Pfam" id="PF00528">
    <property type="entry name" value="BPD_transp_1"/>
    <property type="match status" value="1"/>
</dbReference>
<evidence type="ECO:0000256" key="8">
    <source>
        <dbReference type="ARBA" id="ARBA00022989"/>
    </source>
</evidence>
<gene>
    <name evidence="12" type="ORF">ABK249_31765</name>
</gene>
<protein>
    <submittedName>
        <fullName evidence="12">Amino acid ABC transporter permease</fullName>
    </submittedName>
</protein>
<evidence type="ECO:0000256" key="1">
    <source>
        <dbReference type="ARBA" id="ARBA00003159"/>
    </source>
</evidence>
<dbReference type="InterPro" id="IPR000515">
    <property type="entry name" value="MetI-like"/>
</dbReference>
<evidence type="ECO:0000256" key="6">
    <source>
        <dbReference type="ARBA" id="ARBA00022692"/>
    </source>
</evidence>
<dbReference type="InterPro" id="IPR035906">
    <property type="entry name" value="MetI-like_sf"/>
</dbReference>
<keyword evidence="9 10" id="KW-0472">Membrane</keyword>
<proteinExistence type="inferred from homology"/>
<evidence type="ECO:0000256" key="2">
    <source>
        <dbReference type="ARBA" id="ARBA00004429"/>
    </source>
</evidence>
<evidence type="ECO:0000259" key="11">
    <source>
        <dbReference type="PROSITE" id="PS50928"/>
    </source>
</evidence>
<keyword evidence="7" id="KW-0029">Amino-acid transport</keyword>
<feature type="transmembrane region" description="Helical" evidence="10">
    <location>
        <begin position="29"/>
        <end position="50"/>
    </location>
</feature>
<name>A0ABV0MCP0_9HYPH</name>
<evidence type="ECO:0000256" key="5">
    <source>
        <dbReference type="ARBA" id="ARBA00022475"/>
    </source>
</evidence>
<sequence length="226" mass="24721">MDLFLENFASLASLQQIYPLLLQGLELTVLLALVTLPLSIATGLAVAIVYSFGGSLVRRITIILIDLLRSFPVIVLLILIFYSLPFFGIKLGNFTAVVVALVINNTGYFGEIFRAGLLSIPKGQHEAAAALGLHRGHTMLLIILPQVLKKVLAPLASNSLELVKTTSIASMVALPELLRSARVAQEQTYNPTPLTAAAVIFFVMLWPFSHWVSRMERRAIIGSNQR</sequence>
<feature type="transmembrane region" description="Helical" evidence="10">
    <location>
        <begin position="62"/>
        <end position="84"/>
    </location>
</feature>